<dbReference type="SUPFAM" id="SSF52047">
    <property type="entry name" value="RNI-like"/>
    <property type="match status" value="1"/>
</dbReference>
<proteinExistence type="predicted"/>
<sequence length="383" mass="44085">MFKIRYQGRPLFITILGKCPYILSLANKTLIEIGRYLDPCPQDLRNYMSTCRRLSGAGEYVRYNTVVVSGREGCLLLAMLVSGTHTARRYCERIQRLWFRGWHDTDMFLNSELLSETLPLLTNLRTLWIEASPVDTIHLMERLNVEGVIRKRDHPAFAAFGPHDWTSQSSPLVLPNLKYLRLSGEFSMHKIASHRALTELDLNSIMDGDEFAAFLDSVQDTLLGRHVETLAIRLCQELDLDFAVPLLAQAFPVLSRLSFEQSSLDFIKFARALACDALALPRIQYILLNERLGRPISAVAGLLAQKIPDVEEIEPLLRRIHETRFRFESVGVGKVIWSIGLDGRYRKTTVNRRRSFWRDKFGQQFSSKLYPSPQRTFFIFQEE</sequence>
<organism evidence="1 2">
    <name type="scientific">Coprinellus micaceus</name>
    <name type="common">Glistening ink-cap mushroom</name>
    <name type="synonym">Coprinus micaceus</name>
    <dbReference type="NCBI Taxonomy" id="71717"/>
    <lineage>
        <taxon>Eukaryota</taxon>
        <taxon>Fungi</taxon>
        <taxon>Dikarya</taxon>
        <taxon>Basidiomycota</taxon>
        <taxon>Agaricomycotina</taxon>
        <taxon>Agaricomycetes</taxon>
        <taxon>Agaricomycetidae</taxon>
        <taxon>Agaricales</taxon>
        <taxon>Agaricineae</taxon>
        <taxon>Psathyrellaceae</taxon>
        <taxon>Coprinellus</taxon>
    </lineage>
</organism>
<name>A0A4Y7SJ54_COPMI</name>
<dbReference type="EMBL" id="QPFP01000105">
    <property type="protein sequence ID" value="TEB21624.1"/>
    <property type="molecule type" value="Genomic_DNA"/>
</dbReference>
<reference evidence="1 2" key="1">
    <citation type="journal article" date="2019" name="Nat. Ecol. Evol.">
        <title>Megaphylogeny resolves global patterns of mushroom evolution.</title>
        <authorList>
            <person name="Varga T."/>
            <person name="Krizsan K."/>
            <person name="Foldi C."/>
            <person name="Dima B."/>
            <person name="Sanchez-Garcia M."/>
            <person name="Sanchez-Ramirez S."/>
            <person name="Szollosi G.J."/>
            <person name="Szarkandi J.G."/>
            <person name="Papp V."/>
            <person name="Albert L."/>
            <person name="Andreopoulos W."/>
            <person name="Angelini C."/>
            <person name="Antonin V."/>
            <person name="Barry K.W."/>
            <person name="Bougher N.L."/>
            <person name="Buchanan P."/>
            <person name="Buyck B."/>
            <person name="Bense V."/>
            <person name="Catcheside P."/>
            <person name="Chovatia M."/>
            <person name="Cooper J."/>
            <person name="Damon W."/>
            <person name="Desjardin D."/>
            <person name="Finy P."/>
            <person name="Geml J."/>
            <person name="Haridas S."/>
            <person name="Hughes K."/>
            <person name="Justo A."/>
            <person name="Karasinski D."/>
            <person name="Kautmanova I."/>
            <person name="Kiss B."/>
            <person name="Kocsube S."/>
            <person name="Kotiranta H."/>
            <person name="LaButti K.M."/>
            <person name="Lechner B.E."/>
            <person name="Liimatainen K."/>
            <person name="Lipzen A."/>
            <person name="Lukacs Z."/>
            <person name="Mihaltcheva S."/>
            <person name="Morgado L.N."/>
            <person name="Niskanen T."/>
            <person name="Noordeloos M.E."/>
            <person name="Ohm R.A."/>
            <person name="Ortiz-Santana B."/>
            <person name="Ovrebo C."/>
            <person name="Racz N."/>
            <person name="Riley R."/>
            <person name="Savchenko A."/>
            <person name="Shiryaev A."/>
            <person name="Soop K."/>
            <person name="Spirin V."/>
            <person name="Szebenyi C."/>
            <person name="Tomsovsky M."/>
            <person name="Tulloss R.E."/>
            <person name="Uehling J."/>
            <person name="Grigoriev I.V."/>
            <person name="Vagvolgyi C."/>
            <person name="Papp T."/>
            <person name="Martin F.M."/>
            <person name="Miettinen O."/>
            <person name="Hibbett D.S."/>
            <person name="Nagy L.G."/>
        </authorList>
    </citation>
    <scope>NUCLEOTIDE SEQUENCE [LARGE SCALE GENOMIC DNA]</scope>
    <source>
        <strain evidence="1 2">FP101781</strain>
    </source>
</reference>
<evidence type="ECO:0000313" key="2">
    <source>
        <dbReference type="Proteomes" id="UP000298030"/>
    </source>
</evidence>
<gene>
    <name evidence="1" type="ORF">FA13DRAFT_1779150</name>
</gene>
<dbReference type="AlphaFoldDB" id="A0A4Y7SJ54"/>
<comment type="caution">
    <text evidence="1">The sequence shown here is derived from an EMBL/GenBank/DDBJ whole genome shotgun (WGS) entry which is preliminary data.</text>
</comment>
<accession>A0A4Y7SJ54</accession>
<dbReference type="OrthoDB" id="3050358at2759"/>
<protein>
    <submittedName>
        <fullName evidence="1">Uncharacterized protein</fullName>
    </submittedName>
</protein>
<evidence type="ECO:0000313" key="1">
    <source>
        <dbReference type="EMBL" id="TEB21624.1"/>
    </source>
</evidence>
<dbReference type="Proteomes" id="UP000298030">
    <property type="component" value="Unassembled WGS sequence"/>
</dbReference>
<keyword evidence="2" id="KW-1185">Reference proteome</keyword>